<feature type="region of interest" description="Disordered" evidence="2">
    <location>
        <begin position="422"/>
        <end position="745"/>
    </location>
</feature>
<evidence type="ECO:0000259" key="3">
    <source>
        <dbReference type="PROSITE" id="PS00028"/>
    </source>
</evidence>
<dbReference type="Proteomes" id="UP000756346">
    <property type="component" value="Unassembled WGS sequence"/>
</dbReference>
<dbReference type="GO" id="GO:0005737">
    <property type="term" value="C:cytoplasm"/>
    <property type="evidence" value="ECO:0007669"/>
    <property type="project" value="TreeGrafter"/>
</dbReference>
<evidence type="ECO:0000256" key="2">
    <source>
        <dbReference type="SAM" id="MobiDB-lite"/>
    </source>
</evidence>
<feature type="domain" description="C2H2-type" evidence="3">
    <location>
        <begin position="265"/>
        <end position="288"/>
    </location>
</feature>
<sequence>RSSRRASTRPDLAVLGLSASHQQRSHGEQPAEDAPFERRETKAEREARRLERERVNRLKERERSMREEHVDGGYLVTTGIYTASEDFSKSTVRHLQIERRIAPFWRGLDDFNESWVEHQIIAAARGLDIPPADEIPDHLVPQPVESPSDSTANINSLTVPMGPRTMSASSDRSVSQSGSALPSPTHPPSLTRPASSFKSHKKALGAVLSLTRNSSSTELQPREVNQPSDPFVNGQPIEVFLYKQGTECPLCLMYYPPFLNRTRCCDQLICSECFVQIKRPDPHYPEQHPGEEGSSNANESTADGEENKTGELIMEPAKCPYCTQSEFGVTYDAPPFRRGVVYATGGQGYGSLSNAMSSTSSLNSGTPPTSNPVSRRRGQSLSAIAPNVITTDRIRPEWTTKLAAARAQQRRRAAAADALHHAAFFQPEQQPRGLFGRSSRFSRRNTRDLRGGESPSQSPSQAQNTDSGVDTPGGPDAGPRETAARSGRERFDPAHLENLMMAEAIRLSLADEEDRRKKAEKDAKKEAKKREKEERKAAKRNTVYGGPSASGSASSSSLNLPFGRKRGNSGASNLRFETSSTNLRPPTSNPVDTAPGDKGKGVDRSFDSEAATSAAASSAPISISPTAAAATRGKSHLRQMSNASSIETSDVESAPGSYVNQSLAVEDPRASGLSLSGRSGDEGDNANPGESLFNFQSLAEMVGVHLDGEPESPESGHASPKGKEAEAEPEVAHEEHVERAVADVA</sequence>
<accession>A0A9P8XWT8</accession>
<feature type="compositionally biased region" description="Basic and acidic residues" evidence="2">
    <location>
        <begin position="478"/>
        <end position="495"/>
    </location>
</feature>
<feature type="compositionally biased region" description="Low complexity" evidence="2">
    <location>
        <begin position="354"/>
        <end position="372"/>
    </location>
</feature>
<comment type="similarity">
    <text evidence="1">Belongs to the SIP5 family.</text>
</comment>
<organism evidence="4 5">
    <name type="scientific">Microdochium trichocladiopsis</name>
    <dbReference type="NCBI Taxonomy" id="1682393"/>
    <lineage>
        <taxon>Eukaryota</taxon>
        <taxon>Fungi</taxon>
        <taxon>Dikarya</taxon>
        <taxon>Ascomycota</taxon>
        <taxon>Pezizomycotina</taxon>
        <taxon>Sordariomycetes</taxon>
        <taxon>Xylariomycetidae</taxon>
        <taxon>Xylariales</taxon>
        <taxon>Microdochiaceae</taxon>
        <taxon>Microdochium</taxon>
    </lineage>
</organism>
<feature type="compositionally biased region" description="Basic and acidic residues" evidence="2">
    <location>
        <begin position="25"/>
        <end position="48"/>
    </location>
</feature>
<dbReference type="PROSITE" id="PS00028">
    <property type="entry name" value="ZINC_FINGER_C2H2_1"/>
    <property type="match status" value="1"/>
</dbReference>
<dbReference type="OrthoDB" id="21471at2759"/>
<dbReference type="EMBL" id="JAGTJQ010000010">
    <property type="protein sequence ID" value="KAH7020822.1"/>
    <property type="molecule type" value="Genomic_DNA"/>
</dbReference>
<feature type="compositionally biased region" description="Polar residues" evidence="2">
    <location>
        <begin position="638"/>
        <end position="648"/>
    </location>
</feature>
<feature type="compositionally biased region" description="Polar residues" evidence="2">
    <location>
        <begin position="211"/>
        <end position="228"/>
    </location>
</feature>
<feature type="non-terminal residue" evidence="4">
    <location>
        <position position="1"/>
    </location>
</feature>
<feature type="compositionally biased region" description="Basic and acidic residues" evidence="2">
    <location>
        <begin position="513"/>
        <end position="536"/>
    </location>
</feature>
<feature type="compositionally biased region" description="Polar residues" evidence="2">
    <location>
        <begin position="166"/>
        <end position="182"/>
    </location>
</feature>
<feature type="compositionally biased region" description="Low complexity" evidence="2">
    <location>
        <begin position="545"/>
        <end position="557"/>
    </location>
</feature>
<dbReference type="PANTHER" id="PTHR31315:SF1">
    <property type="entry name" value="PROTEIN SIP5"/>
    <property type="match status" value="1"/>
</dbReference>
<feature type="region of interest" description="Disordered" evidence="2">
    <location>
        <begin position="354"/>
        <end position="381"/>
    </location>
</feature>
<gene>
    <name evidence="4" type="ORF">B0I36DRAFT_229393</name>
</gene>
<feature type="compositionally biased region" description="Basic and acidic residues" evidence="2">
    <location>
        <begin position="281"/>
        <end position="291"/>
    </location>
</feature>
<feature type="region of interest" description="Disordered" evidence="2">
    <location>
        <begin position="211"/>
        <end position="231"/>
    </location>
</feature>
<dbReference type="RefSeq" id="XP_046007023.1">
    <property type="nucleotide sequence ID" value="XM_046149121.1"/>
</dbReference>
<feature type="compositionally biased region" description="Basic and acidic residues" evidence="2">
    <location>
        <begin position="721"/>
        <end position="745"/>
    </location>
</feature>
<reference evidence="4" key="1">
    <citation type="journal article" date="2021" name="Nat. Commun.">
        <title>Genetic determinants of endophytism in the Arabidopsis root mycobiome.</title>
        <authorList>
            <person name="Mesny F."/>
            <person name="Miyauchi S."/>
            <person name="Thiergart T."/>
            <person name="Pickel B."/>
            <person name="Atanasova L."/>
            <person name="Karlsson M."/>
            <person name="Huettel B."/>
            <person name="Barry K.W."/>
            <person name="Haridas S."/>
            <person name="Chen C."/>
            <person name="Bauer D."/>
            <person name="Andreopoulos W."/>
            <person name="Pangilinan J."/>
            <person name="LaButti K."/>
            <person name="Riley R."/>
            <person name="Lipzen A."/>
            <person name="Clum A."/>
            <person name="Drula E."/>
            <person name="Henrissat B."/>
            <person name="Kohler A."/>
            <person name="Grigoriev I.V."/>
            <person name="Martin F.M."/>
            <person name="Hacquard S."/>
        </authorList>
    </citation>
    <scope>NUCLEOTIDE SEQUENCE</scope>
    <source>
        <strain evidence="4">MPI-CAGE-CH-0230</strain>
    </source>
</reference>
<dbReference type="InterPro" id="IPR039301">
    <property type="entry name" value="Sip5/DA2"/>
</dbReference>
<dbReference type="CDD" id="cd24139">
    <property type="entry name" value="SIP5-like"/>
    <property type="match status" value="1"/>
</dbReference>
<feature type="compositionally biased region" description="Low complexity" evidence="2">
    <location>
        <begin position="610"/>
        <end position="630"/>
    </location>
</feature>
<feature type="compositionally biased region" description="Polar residues" evidence="2">
    <location>
        <begin position="145"/>
        <end position="158"/>
    </location>
</feature>
<evidence type="ECO:0000256" key="1">
    <source>
        <dbReference type="ARBA" id="ARBA00010402"/>
    </source>
</evidence>
<comment type="caution">
    <text evidence="4">The sequence shown here is derived from an EMBL/GenBank/DDBJ whole genome shotgun (WGS) entry which is preliminary data.</text>
</comment>
<dbReference type="GeneID" id="70178667"/>
<feature type="compositionally biased region" description="Basic and acidic residues" evidence="2">
    <location>
        <begin position="595"/>
        <end position="607"/>
    </location>
</feature>
<dbReference type="InterPro" id="IPR013087">
    <property type="entry name" value="Znf_C2H2_type"/>
</dbReference>
<evidence type="ECO:0000313" key="4">
    <source>
        <dbReference type="EMBL" id="KAH7020822.1"/>
    </source>
</evidence>
<feature type="non-terminal residue" evidence="4">
    <location>
        <position position="745"/>
    </location>
</feature>
<evidence type="ECO:0000313" key="5">
    <source>
        <dbReference type="Proteomes" id="UP000756346"/>
    </source>
</evidence>
<dbReference type="AlphaFoldDB" id="A0A9P8XWT8"/>
<feature type="region of interest" description="Disordered" evidence="2">
    <location>
        <begin position="1"/>
        <end position="48"/>
    </location>
</feature>
<protein>
    <recommendedName>
        <fullName evidence="3">C2H2-type domain-containing protein</fullName>
    </recommendedName>
</protein>
<name>A0A9P8XWT8_9PEZI</name>
<feature type="region of interest" description="Disordered" evidence="2">
    <location>
        <begin position="142"/>
        <end position="196"/>
    </location>
</feature>
<feature type="compositionally biased region" description="Polar residues" evidence="2">
    <location>
        <begin position="569"/>
        <end position="591"/>
    </location>
</feature>
<proteinExistence type="inferred from homology"/>
<keyword evidence="5" id="KW-1185">Reference proteome</keyword>
<dbReference type="PANTHER" id="PTHR31315">
    <property type="entry name" value="PROTEIN SIP5"/>
    <property type="match status" value="1"/>
</dbReference>
<feature type="compositionally biased region" description="Polar residues" evidence="2">
    <location>
        <begin position="454"/>
        <end position="468"/>
    </location>
</feature>
<feature type="region of interest" description="Disordered" evidence="2">
    <location>
        <begin position="281"/>
        <end position="307"/>
    </location>
</feature>